<sequence length="228" mass="24808">MAQSNKTTKKIFQMAYGIGASIVILGALFKILHWEIDFGGFKLGGGFLLAFGLITEAIIFFISAFEPVEEGYDWSLVYPELVGGEARQNQLVGRGVVSQISEEDKAIKESLSEKLDNLLAEAQIDANLMHSLSASIQNFAGAAKEIAPVTDAMVSTHKYGEELSMAAAHLESLNSLYKLQLERTENQVSAQAGVVDNLNSLNEQMMFFKDNLKSLNSVYGGMLSAMGK</sequence>
<evidence type="ECO:0000313" key="5">
    <source>
        <dbReference type="Proteomes" id="UP000039370"/>
    </source>
</evidence>
<gene>
    <name evidence="4" type="ORF">CCAN11_2440061</name>
</gene>
<accession>A0A0B7IQS4</accession>
<feature type="transmembrane region" description="Helical" evidence="2">
    <location>
        <begin position="12"/>
        <end position="32"/>
    </location>
</feature>
<dbReference type="EMBL" id="CDOK01000162">
    <property type="protein sequence ID" value="CEN52377.1"/>
    <property type="molecule type" value="Genomic_DNA"/>
</dbReference>
<evidence type="ECO:0000256" key="2">
    <source>
        <dbReference type="SAM" id="Phobius"/>
    </source>
</evidence>
<dbReference type="InterPro" id="IPR055087">
    <property type="entry name" value="GldL-like_N"/>
</dbReference>
<dbReference type="InterPro" id="IPR019852">
    <property type="entry name" value="Motility-assoc_prot_GldL"/>
</dbReference>
<name>A0A0B7IQS4_9FLAO</name>
<evidence type="ECO:0000313" key="4">
    <source>
        <dbReference type="EMBL" id="CEN52377.1"/>
    </source>
</evidence>
<feature type="domain" description="Gliding motility protein GldL-like N-terminal" evidence="3">
    <location>
        <begin position="15"/>
        <end position="83"/>
    </location>
</feature>
<reference evidence="5" key="1">
    <citation type="submission" date="2015-01" db="EMBL/GenBank/DDBJ databases">
        <authorList>
            <person name="MANFREDI Pablo"/>
        </authorList>
    </citation>
    <scope>NUCLEOTIDE SEQUENCE [LARGE SCALE GENOMIC DNA]</scope>
    <source>
        <strain evidence="5">Cc11</strain>
    </source>
</reference>
<feature type="coiled-coil region" evidence="1">
    <location>
        <begin position="167"/>
        <end position="218"/>
    </location>
</feature>
<keyword evidence="2" id="KW-0472">Membrane</keyword>
<dbReference type="Pfam" id="PF22827">
    <property type="entry name" value="GldL_N"/>
    <property type="match status" value="1"/>
</dbReference>
<dbReference type="Proteomes" id="UP000039370">
    <property type="component" value="Unassembled WGS sequence"/>
</dbReference>
<organism evidence="4 5">
    <name type="scientific">Capnocytophaga canimorsus</name>
    <dbReference type="NCBI Taxonomy" id="28188"/>
    <lineage>
        <taxon>Bacteria</taxon>
        <taxon>Pseudomonadati</taxon>
        <taxon>Bacteroidota</taxon>
        <taxon>Flavobacteriia</taxon>
        <taxon>Flavobacteriales</taxon>
        <taxon>Flavobacteriaceae</taxon>
        <taxon>Capnocytophaga</taxon>
    </lineage>
</organism>
<evidence type="ECO:0000256" key="1">
    <source>
        <dbReference type="SAM" id="Coils"/>
    </source>
</evidence>
<dbReference type="AlphaFoldDB" id="A0A0B7IQS4"/>
<dbReference type="NCBIfam" id="TIGR03513">
    <property type="entry name" value="GldL_gliding"/>
    <property type="match status" value="1"/>
</dbReference>
<protein>
    <submittedName>
        <fullName evidence="4">Gliding motility protein GldL</fullName>
    </submittedName>
</protein>
<keyword evidence="1" id="KW-0175">Coiled coil</keyword>
<keyword evidence="2" id="KW-1133">Transmembrane helix</keyword>
<evidence type="ECO:0000259" key="3">
    <source>
        <dbReference type="Pfam" id="PF22827"/>
    </source>
</evidence>
<proteinExistence type="predicted"/>
<dbReference type="RefSeq" id="WP_041987682.1">
    <property type="nucleotide sequence ID" value="NZ_JBIUQU010000003.1"/>
</dbReference>
<feature type="transmembrane region" description="Helical" evidence="2">
    <location>
        <begin position="44"/>
        <end position="65"/>
    </location>
</feature>
<keyword evidence="2" id="KW-0812">Transmembrane</keyword>